<reference evidence="2 3" key="1">
    <citation type="journal article" date="2018" name="MBio">
        <title>Comparative Genomics Reveals the Core Gene Toolbox for the Fungus-Insect Symbiosis.</title>
        <authorList>
            <person name="Wang Y."/>
            <person name="Stata M."/>
            <person name="Wang W."/>
            <person name="Stajich J.E."/>
            <person name="White M.M."/>
            <person name="Moncalvo J.M."/>
        </authorList>
    </citation>
    <scope>NUCLEOTIDE SEQUENCE [LARGE SCALE GENOMIC DNA]</scope>
    <source>
        <strain evidence="2 3">SC-DP-2</strain>
    </source>
</reference>
<organism evidence="2 3">
    <name type="scientific">Smittium megazygosporum</name>
    <dbReference type="NCBI Taxonomy" id="133381"/>
    <lineage>
        <taxon>Eukaryota</taxon>
        <taxon>Fungi</taxon>
        <taxon>Fungi incertae sedis</taxon>
        <taxon>Zoopagomycota</taxon>
        <taxon>Kickxellomycotina</taxon>
        <taxon>Harpellomycetes</taxon>
        <taxon>Harpellales</taxon>
        <taxon>Legeriomycetaceae</taxon>
        <taxon>Smittium</taxon>
    </lineage>
</organism>
<evidence type="ECO:0000313" key="3">
    <source>
        <dbReference type="Proteomes" id="UP000245609"/>
    </source>
</evidence>
<proteinExistence type="predicted"/>
<comment type="caution">
    <text evidence="2">The sequence shown here is derived from an EMBL/GenBank/DDBJ whole genome shotgun (WGS) entry which is preliminary data.</text>
</comment>
<feature type="region of interest" description="Disordered" evidence="1">
    <location>
        <begin position="1"/>
        <end position="27"/>
    </location>
</feature>
<name>A0A2T9ZJ69_9FUNG</name>
<evidence type="ECO:0000313" key="2">
    <source>
        <dbReference type="EMBL" id="PVV04653.1"/>
    </source>
</evidence>
<feature type="non-terminal residue" evidence="2">
    <location>
        <position position="1"/>
    </location>
</feature>
<evidence type="ECO:0000256" key="1">
    <source>
        <dbReference type="SAM" id="MobiDB-lite"/>
    </source>
</evidence>
<gene>
    <name evidence="2" type="ORF">BB560_000835</name>
</gene>
<dbReference type="EMBL" id="MBFS01000097">
    <property type="protein sequence ID" value="PVV04653.1"/>
    <property type="molecule type" value="Genomic_DNA"/>
</dbReference>
<accession>A0A2T9ZJ69</accession>
<protein>
    <submittedName>
        <fullName evidence="2">Uncharacterized protein</fullName>
    </submittedName>
</protein>
<sequence length="96" mass="10657">KWRKSTNGQSPSNKNCASETPNLGRSQKNPNAVCNASSFFGSQAYMITWQRYKLLDCICQEIDYVPIDLSTAEALGLTQRMALECVCAAQFQLCKA</sequence>
<dbReference type="Proteomes" id="UP000245609">
    <property type="component" value="Unassembled WGS sequence"/>
</dbReference>
<keyword evidence="3" id="KW-1185">Reference proteome</keyword>
<dbReference type="AlphaFoldDB" id="A0A2T9ZJ69"/>